<keyword evidence="2" id="KW-0808">Transferase</keyword>
<dbReference type="PANTHER" id="PTHR18964">
    <property type="entry name" value="ROK (REPRESSOR, ORF, KINASE) FAMILY"/>
    <property type="match status" value="1"/>
</dbReference>
<dbReference type="Proteomes" id="UP000564385">
    <property type="component" value="Unassembled WGS sequence"/>
</dbReference>
<dbReference type="EC" id="2.7.1.2" evidence="2"/>
<dbReference type="PANTHER" id="PTHR18964:SF149">
    <property type="entry name" value="BIFUNCTIONAL UDP-N-ACETYLGLUCOSAMINE 2-EPIMERASE_N-ACETYLMANNOSAMINE KINASE"/>
    <property type="match status" value="1"/>
</dbReference>
<evidence type="ECO:0000256" key="1">
    <source>
        <dbReference type="ARBA" id="ARBA00006479"/>
    </source>
</evidence>
<evidence type="ECO:0000313" key="2">
    <source>
        <dbReference type="EMBL" id="NYF91543.1"/>
    </source>
</evidence>
<dbReference type="InterPro" id="IPR000600">
    <property type="entry name" value="ROK"/>
</dbReference>
<protein>
    <submittedName>
        <fullName evidence="2">Glucokinase</fullName>
        <ecNumber evidence="2">2.7.1.2</ecNumber>
    </submittedName>
</protein>
<dbReference type="GO" id="GO:0004340">
    <property type="term" value="F:glucokinase activity"/>
    <property type="evidence" value="ECO:0007669"/>
    <property type="project" value="UniProtKB-EC"/>
</dbReference>
<dbReference type="AlphaFoldDB" id="A0A852VFE5"/>
<sequence length="312" mass="32738">MSVAVAIELGGSHAAVGLVNAHTLIAVEDISLTPKAQLARVLPNLAICIRRLLAQNNLALNQVSGIGMGIAALVDWKSNRVVGTNGKYSDAPSIDLVGWSKENFGLPLRLENDARMGLLGEWYGGGLRNADSAIMLTFGTGIGCAALVEGKVFRSSQPQGGCLGGHIPVNLNGRTCSCGAVGCMEAEASTWALPHILQGWPCIETSTLFGNTLGGFKELFDAVAEGDLVAEAVRRHCIRVWAAGIIGLIHVYGPSKVLLGGGVMKSPEMVIPDLRAFIHRHAWTPAGPVEIQVASLGPHSALYGTIPLLEGR</sequence>
<gene>
    <name evidence="2" type="ORF">HDF08_003645</name>
</gene>
<comment type="similarity">
    <text evidence="1">Belongs to the ROK (NagC/XylR) family.</text>
</comment>
<proteinExistence type="inferred from homology"/>
<dbReference type="Gene3D" id="3.30.420.40">
    <property type="match status" value="2"/>
</dbReference>
<name>A0A852VFE5_9BACT</name>
<dbReference type="EMBL" id="JACCCU010000002">
    <property type="protein sequence ID" value="NYF91543.1"/>
    <property type="molecule type" value="Genomic_DNA"/>
</dbReference>
<dbReference type="SUPFAM" id="SSF53067">
    <property type="entry name" value="Actin-like ATPase domain"/>
    <property type="match status" value="1"/>
</dbReference>
<comment type="caution">
    <text evidence="2">The sequence shown here is derived from an EMBL/GenBank/DDBJ whole genome shotgun (WGS) entry which is preliminary data.</text>
</comment>
<dbReference type="Pfam" id="PF00480">
    <property type="entry name" value="ROK"/>
    <property type="match status" value="1"/>
</dbReference>
<dbReference type="InterPro" id="IPR043129">
    <property type="entry name" value="ATPase_NBD"/>
</dbReference>
<evidence type="ECO:0000313" key="3">
    <source>
        <dbReference type="Proteomes" id="UP000564385"/>
    </source>
</evidence>
<accession>A0A852VFE5</accession>
<reference evidence="2 3" key="1">
    <citation type="submission" date="2020-07" db="EMBL/GenBank/DDBJ databases">
        <title>Genomic Encyclopedia of Type Strains, Phase IV (KMG-V): Genome sequencing to study the core and pangenomes of soil and plant-associated prokaryotes.</title>
        <authorList>
            <person name="Whitman W."/>
        </authorList>
    </citation>
    <scope>NUCLEOTIDE SEQUENCE [LARGE SCALE GENOMIC DNA]</scope>
    <source>
        <strain evidence="2 3">M8UP22</strain>
    </source>
</reference>
<organism evidence="2 3">
    <name type="scientific">Tunturiibacter lichenicola</name>
    <dbReference type="NCBI Taxonomy" id="2051959"/>
    <lineage>
        <taxon>Bacteria</taxon>
        <taxon>Pseudomonadati</taxon>
        <taxon>Acidobacteriota</taxon>
        <taxon>Terriglobia</taxon>
        <taxon>Terriglobales</taxon>
        <taxon>Acidobacteriaceae</taxon>
        <taxon>Tunturiibacter</taxon>
    </lineage>
</organism>